<organism evidence="1">
    <name type="scientific">metagenome</name>
    <dbReference type="NCBI Taxonomy" id="256318"/>
    <lineage>
        <taxon>unclassified sequences</taxon>
        <taxon>metagenomes</taxon>
    </lineage>
</organism>
<name>A0A380TKS1_9ZZZZ</name>
<dbReference type="AlphaFoldDB" id="A0A380TKS1"/>
<evidence type="ECO:0000313" key="1">
    <source>
        <dbReference type="EMBL" id="SUS08617.1"/>
    </source>
</evidence>
<sequence length="102" mass="10799">MPSAAGFASFDFFPSIPNPVKRIRAAFGAPPERGVWPVCRRRNGAVLDRVEVNVIQVRRVVPNGALPKAASPAAAFAVGTTHGGRALSLMKSSPLDTVQPHL</sequence>
<reference evidence="1" key="1">
    <citation type="submission" date="2018-07" db="EMBL/GenBank/DDBJ databases">
        <authorList>
            <person name="Quirk P.G."/>
            <person name="Krulwich T.A."/>
        </authorList>
    </citation>
    <scope>NUCLEOTIDE SEQUENCE</scope>
</reference>
<proteinExistence type="predicted"/>
<dbReference type="EMBL" id="UIDG01000632">
    <property type="protein sequence ID" value="SUS08617.1"/>
    <property type="molecule type" value="Genomic_DNA"/>
</dbReference>
<gene>
    <name evidence="1" type="ORF">DF3PB_780014</name>
</gene>
<protein>
    <submittedName>
        <fullName evidence="1">Uncharacterized protein</fullName>
    </submittedName>
</protein>
<accession>A0A380TKS1</accession>